<keyword evidence="5" id="KW-1185">Reference proteome</keyword>
<evidence type="ECO:0000313" key="5">
    <source>
        <dbReference type="Proteomes" id="UP000317344"/>
    </source>
</evidence>
<dbReference type="SMART" id="SM00903">
    <property type="entry name" value="Flavin_Reduct"/>
    <property type="match status" value="1"/>
</dbReference>
<dbReference type="GO" id="GO:0042602">
    <property type="term" value="F:riboflavin reductase (NADPH) activity"/>
    <property type="evidence" value="ECO:0007669"/>
    <property type="project" value="TreeGrafter"/>
</dbReference>
<dbReference type="PANTHER" id="PTHR30466:SF11">
    <property type="entry name" value="FLAVIN-DEPENDENT MONOOXYGENASE, REDUCTASE SUBUNIT HSAB"/>
    <property type="match status" value="1"/>
</dbReference>
<organism evidence="4 5">
    <name type="scientific">Tomitella fengzijianii</name>
    <dbReference type="NCBI Taxonomy" id="2597660"/>
    <lineage>
        <taxon>Bacteria</taxon>
        <taxon>Bacillati</taxon>
        <taxon>Actinomycetota</taxon>
        <taxon>Actinomycetes</taxon>
        <taxon>Mycobacteriales</taxon>
        <taxon>Tomitella</taxon>
    </lineage>
</organism>
<reference evidence="4 5" key="2">
    <citation type="submission" date="2019-07" db="EMBL/GenBank/DDBJ databases">
        <authorList>
            <person name="Huang Y."/>
        </authorList>
    </citation>
    <scope>NUCLEOTIDE SEQUENCE [LARGE SCALE GENOMIC DNA]</scope>
    <source>
        <strain evidence="4 5">HY188</strain>
    </source>
</reference>
<dbReference type="KEGG" id="toy:FO059_14000"/>
<dbReference type="Gene3D" id="2.30.110.10">
    <property type="entry name" value="Electron Transport, Fmn-binding Protein, Chain A"/>
    <property type="match status" value="1"/>
</dbReference>
<keyword evidence="2" id="KW-0560">Oxidoreductase</keyword>
<evidence type="ECO:0000256" key="1">
    <source>
        <dbReference type="ARBA" id="ARBA00008898"/>
    </source>
</evidence>
<accession>A0A516X6C8</accession>
<dbReference type="SUPFAM" id="SSF50475">
    <property type="entry name" value="FMN-binding split barrel"/>
    <property type="match status" value="1"/>
</dbReference>
<dbReference type="InterPro" id="IPR002563">
    <property type="entry name" value="Flavin_Rdtase-like_dom"/>
</dbReference>
<protein>
    <submittedName>
        <fullName evidence="4">Flavin reductase family protein</fullName>
    </submittedName>
</protein>
<dbReference type="Proteomes" id="UP000317344">
    <property type="component" value="Chromosome"/>
</dbReference>
<dbReference type="InterPro" id="IPR050268">
    <property type="entry name" value="NADH-dep_flavin_reductase"/>
</dbReference>
<dbReference type="EMBL" id="CP041765">
    <property type="protein sequence ID" value="QDQ98221.1"/>
    <property type="molecule type" value="Genomic_DNA"/>
</dbReference>
<sequence>MTDAPAEIDGRALRNLIGNFATGITIISTTVDDAPVGFACQSFSSLSLDPPMVLFCPMKTSRSWSAIEAAGRFGVTILAEDQQDACAVFGSRNPDKFAAVDWHLSPGGMPILDGELAWIDCTVENVVDGGDHHVVFGRVEAFGTGTPDKPLLFYRGQYTGIEPDKSVPAPWRADLEEFLFTAGTNDTWL</sequence>
<dbReference type="GO" id="GO:0010181">
    <property type="term" value="F:FMN binding"/>
    <property type="evidence" value="ECO:0007669"/>
    <property type="project" value="InterPro"/>
</dbReference>
<evidence type="ECO:0000259" key="3">
    <source>
        <dbReference type="SMART" id="SM00903"/>
    </source>
</evidence>
<evidence type="ECO:0000256" key="2">
    <source>
        <dbReference type="ARBA" id="ARBA00023002"/>
    </source>
</evidence>
<reference evidence="4 5" key="1">
    <citation type="submission" date="2019-07" db="EMBL/GenBank/DDBJ databases">
        <title>Tomitella cavernea sp. nov., an actinomycete isolated from soil.</title>
        <authorList>
            <person name="Cheng J."/>
        </authorList>
    </citation>
    <scope>NUCLEOTIDE SEQUENCE [LARGE SCALE GENOMIC DNA]</scope>
    <source>
        <strain evidence="4 5">HY188</strain>
    </source>
</reference>
<dbReference type="PANTHER" id="PTHR30466">
    <property type="entry name" value="FLAVIN REDUCTASE"/>
    <property type="match status" value="1"/>
</dbReference>
<dbReference type="NCBIfam" id="NF045630">
    <property type="entry name" value="monooxsub_HsaB"/>
    <property type="match status" value="1"/>
</dbReference>
<evidence type="ECO:0000313" key="4">
    <source>
        <dbReference type="EMBL" id="QDQ98221.1"/>
    </source>
</evidence>
<feature type="domain" description="Flavin reductase like" evidence="3">
    <location>
        <begin position="17"/>
        <end position="160"/>
    </location>
</feature>
<dbReference type="RefSeq" id="WP_143909628.1">
    <property type="nucleotide sequence ID" value="NZ_CP041765.1"/>
</dbReference>
<comment type="similarity">
    <text evidence="1">Belongs to the non-flavoprotein flavin reductase family.</text>
</comment>
<dbReference type="AlphaFoldDB" id="A0A516X6C8"/>
<dbReference type="Pfam" id="PF01613">
    <property type="entry name" value="Flavin_Reduct"/>
    <property type="match status" value="1"/>
</dbReference>
<dbReference type="OrthoDB" id="9792858at2"/>
<dbReference type="InterPro" id="IPR054682">
    <property type="entry name" value="HsaB"/>
</dbReference>
<gene>
    <name evidence="4" type="ORF">FO059_14000</name>
</gene>
<dbReference type="InterPro" id="IPR012349">
    <property type="entry name" value="Split_barrel_FMN-bd"/>
</dbReference>
<proteinExistence type="inferred from homology"/>
<name>A0A516X6C8_9ACTN</name>